<proteinExistence type="predicted"/>
<accession>A0A8C0R046</accession>
<dbReference type="Ensembl" id="ENSCAFT00020018310.1">
    <property type="protein sequence ID" value="ENSCAFP00020015770.1"/>
    <property type="gene ID" value="ENSCAFG00020012662.1"/>
</dbReference>
<organism evidence="2 3">
    <name type="scientific">Canis lupus dingo</name>
    <name type="common">dingo</name>
    <dbReference type="NCBI Taxonomy" id="286419"/>
    <lineage>
        <taxon>Eukaryota</taxon>
        <taxon>Metazoa</taxon>
        <taxon>Chordata</taxon>
        <taxon>Craniata</taxon>
        <taxon>Vertebrata</taxon>
        <taxon>Euteleostomi</taxon>
        <taxon>Mammalia</taxon>
        <taxon>Eutheria</taxon>
        <taxon>Laurasiatheria</taxon>
        <taxon>Carnivora</taxon>
        <taxon>Caniformia</taxon>
        <taxon>Canidae</taxon>
        <taxon>Canis</taxon>
    </lineage>
</organism>
<evidence type="ECO:0000313" key="2">
    <source>
        <dbReference type="Ensembl" id="ENSCAFP00020015770.1"/>
    </source>
</evidence>
<feature type="compositionally biased region" description="Acidic residues" evidence="1">
    <location>
        <begin position="1"/>
        <end position="11"/>
    </location>
</feature>
<feature type="region of interest" description="Disordered" evidence="1">
    <location>
        <begin position="1"/>
        <end position="40"/>
    </location>
</feature>
<keyword evidence="3" id="KW-1185">Reference proteome</keyword>
<name>A0A8C0R046_CANLU</name>
<dbReference type="GeneTree" id="ENSGT01050000248359"/>
<protein>
    <submittedName>
        <fullName evidence="2">Uncharacterized protein</fullName>
    </submittedName>
</protein>
<dbReference type="AlphaFoldDB" id="A0A8C0R046"/>
<feature type="region of interest" description="Disordered" evidence="1">
    <location>
        <begin position="76"/>
        <end position="104"/>
    </location>
</feature>
<feature type="compositionally biased region" description="Basic and acidic residues" evidence="1">
    <location>
        <begin position="76"/>
        <end position="89"/>
    </location>
</feature>
<reference evidence="2" key="2">
    <citation type="submission" date="2025-09" db="UniProtKB">
        <authorList>
            <consortium name="Ensembl"/>
        </authorList>
    </citation>
    <scope>IDENTIFICATION</scope>
</reference>
<evidence type="ECO:0000313" key="3">
    <source>
        <dbReference type="Proteomes" id="UP000694391"/>
    </source>
</evidence>
<evidence type="ECO:0000256" key="1">
    <source>
        <dbReference type="SAM" id="MobiDB-lite"/>
    </source>
</evidence>
<reference evidence="2" key="1">
    <citation type="submission" date="2025-08" db="UniProtKB">
        <authorList>
            <consortium name="Ensembl"/>
        </authorList>
    </citation>
    <scope>IDENTIFICATION</scope>
</reference>
<dbReference type="Proteomes" id="UP000694391">
    <property type="component" value="Unplaced"/>
</dbReference>
<sequence length="104" mass="11941">MNDNNDIEVESYEVQPRFPSAADTHSHHNARHKNRAYTEDSLHSVWDPHPITLRTAGTGPYPRQIHRLYSMFAKEKAHTHQQDIDDLKGKNAPLEQGSVIESQE</sequence>